<name>A0A2S0KL92_9FIRM</name>
<gene>
    <name evidence="2" type="ORF">C5Q98_00435</name>
</gene>
<keyword evidence="1" id="KW-1133">Transmembrane helix</keyword>
<proteinExistence type="predicted"/>
<dbReference type="AlphaFoldDB" id="A0A2S0KL92"/>
<dbReference type="InterPro" id="IPR010387">
    <property type="entry name" value="QueT"/>
</dbReference>
<dbReference type="Proteomes" id="UP000237947">
    <property type="component" value="Chromosome"/>
</dbReference>
<dbReference type="EMBL" id="CP027226">
    <property type="protein sequence ID" value="AVM41787.1"/>
    <property type="molecule type" value="Genomic_DNA"/>
</dbReference>
<dbReference type="OrthoDB" id="9786793at2"/>
<feature type="transmembrane region" description="Helical" evidence="1">
    <location>
        <begin position="6"/>
        <end position="26"/>
    </location>
</feature>
<organism evidence="2 3">
    <name type="scientific">Fastidiosipila sanguinis</name>
    <dbReference type="NCBI Taxonomy" id="236753"/>
    <lineage>
        <taxon>Bacteria</taxon>
        <taxon>Bacillati</taxon>
        <taxon>Bacillota</taxon>
        <taxon>Clostridia</taxon>
        <taxon>Eubacteriales</taxon>
        <taxon>Oscillospiraceae</taxon>
        <taxon>Fastidiosipila</taxon>
    </lineage>
</organism>
<feature type="transmembrane region" description="Helical" evidence="1">
    <location>
        <begin position="71"/>
        <end position="92"/>
    </location>
</feature>
<accession>A0A2S0KL92</accession>
<sequence length="185" mass="20438">MNRNRLRYIALAAMIAALYLLLYLPLKPIGFGPIQFRLAEILTLLPALTPAAIPGVFLGCILANIVGSGHWVDIVFGSLATLIAAILTRILANRTKVSEQYSGYTSKELAQKKALYLLPLPTIILNALIVGTYLTLVFTDAAFSWTLLITNVLSLALSEAFVLYVIALPLYIVLQPYFTRHRFDK</sequence>
<keyword evidence="1" id="KW-0472">Membrane</keyword>
<protein>
    <submittedName>
        <fullName evidence="2">Transporter</fullName>
    </submittedName>
</protein>
<feature type="transmembrane region" description="Helical" evidence="1">
    <location>
        <begin position="148"/>
        <end position="174"/>
    </location>
</feature>
<dbReference type="PIRSF" id="PIRSF031501">
    <property type="entry name" value="QueT"/>
    <property type="match status" value="1"/>
</dbReference>
<keyword evidence="1" id="KW-0812">Transmembrane</keyword>
<feature type="transmembrane region" description="Helical" evidence="1">
    <location>
        <begin position="113"/>
        <end position="136"/>
    </location>
</feature>
<dbReference type="Gene3D" id="1.10.1760.20">
    <property type="match status" value="1"/>
</dbReference>
<feature type="transmembrane region" description="Helical" evidence="1">
    <location>
        <begin position="38"/>
        <end position="65"/>
    </location>
</feature>
<evidence type="ECO:0000313" key="2">
    <source>
        <dbReference type="EMBL" id="AVM41787.1"/>
    </source>
</evidence>
<keyword evidence="3" id="KW-1185">Reference proteome</keyword>
<evidence type="ECO:0000256" key="1">
    <source>
        <dbReference type="SAM" id="Phobius"/>
    </source>
</evidence>
<dbReference type="PANTHER" id="PTHR40044">
    <property type="entry name" value="INTEGRAL MEMBRANE PROTEIN-RELATED"/>
    <property type="match status" value="1"/>
</dbReference>
<dbReference type="Pfam" id="PF06177">
    <property type="entry name" value="QueT"/>
    <property type="match status" value="1"/>
</dbReference>
<dbReference type="RefSeq" id="WP_106011775.1">
    <property type="nucleotide sequence ID" value="NZ_CP027226.1"/>
</dbReference>
<dbReference type="KEGG" id="fsa:C5Q98_00435"/>
<dbReference type="PANTHER" id="PTHR40044:SF1">
    <property type="entry name" value="INTEGRAL MEMBRANE PROTEIN"/>
    <property type="match status" value="1"/>
</dbReference>
<reference evidence="3" key="1">
    <citation type="submission" date="2018-02" db="EMBL/GenBank/DDBJ databases">
        <authorList>
            <person name="Holder M.E."/>
            <person name="Ajami N.J."/>
            <person name="Petrosino J.F."/>
        </authorList>
    </citation>
    <scope>NUCLEOTIDE SEQUENCE [LARGE SCALE GENOMIC DNA]</scope>
    <source>
        <strain evidence="3">CCUG 47711</strain>
    </source>
</reference>
<evidence type="ECO:0000313" key="3">
    <source>
        <dbReference type="Proteomes" id="UP000237947"/>
    </source>
</evidence>